<feature type="transmembrane region" description="Helical" evidence="1">
    <location>
        <begin position="307"/>
        <end position="329"/>
    </location>
</feature>
<gene>
    <name evidence="5" type="ORF">F6X95_01220</name>
</gene>
<dbReference type="AlphaFoldDB" id="A0A5N0Z0T7"/>
<evidence type="ECO:0000256" key="2">
    <source>
        <dbReference type="SAM" id="SignalP"/>
    </source>
</evidence>
<keyword evidence="1" id="KW-0472">Membrane</keyword>
<keyword evidence="1" id="KW-1133">Transmembrane helix</keyword>
<dbReference type="Pfam" id="PF06030">
    <property type="entry name" value="WxLIP_PGBD"/>
    <property type="match status" value="1"/>
</dbReference>
<evidence type="ECO:0000259" key="3">
    <source>
        <dbReference type="Pfam" id="PF06030"/>
    </source>
</evidence>
<reference evidence="5 6" key="1">
    <citation type="submission" date="2019-09" db="EMBL/GenBank/DDBJ databases">
        <title>Vancomyinc resistant enterococci isolated from farm animals in Switzerland.</title>
        <authorList>
            <person name="Stevens M.J.A."/>
            <person name="Stephan R."/>
            <person name="Morach M."/>
            <person name="Nuesch-Inderbinen M."/>
        </authorList>
    </citation>
    <scope>NUCLEOTIDE SEQUENCE [LARGE SCALE GENOMIC DNA]</scope>
    <source>
        <strain evidence="5 6">GH27</strain>
    </source>
</reference>
<feature type="domain" description="WxL Interacting Protein host binding" evidence="4">
    <location>
        <begin position="159"/>
        <end position="297"/>
    </location>
</feature>
<dbReference type="EMBL" id="VYUT01000001">
    <property type="protein sequence ID" value="KAA9208735.1"/>
    <property type="molecule type" value="Genomic_DNA"/>
</dbReference>
<feature type="chain" id="PRO_5039496891" evidence="2">
    <location>
        <begin position="24"/>
        <end position="338"/>
    </location>
</feature>
<dbReference type="InterPro" id="IPR021759">
    <property type="entry name" value="WxLIP_HBD"/>
</dbReference>
<protein>
    <submittedName>
        <fullName evidence="5">DUF916 and DUF3324 domain-containing protein</fullName>
    </submittedName>
</protein>
<name>A0A5N0Z0T7_9ENTE</name>
<evidence type="ECO:0000256" key="1">
    <source>
        <dbReference type="SAM" id="Phobius"/>
    </source>
</evidence>
<feature type="signal peptide" evidence="2">
    <location>
        <begin position="1"/>
        <end position="23"/>
    </location>
</feature>
<comment type="caution">
    <text evidence="5">The sequence shown here is derived from an EMBL/GenBank/DDBJ whole genome shotgun (WGS) entry which is preliminary data.</text>
</comment>
<keyword evidence="1" id="KW-0812">Transmembrane</keyword>
<accession>A0A5N0Z0T7</accession>
<organism evidence="5 6">
    <name type="scientific">Enterococcus durans</name>
    <dbReference type="NCBI Taxonomy" id="53345"/>
    <lineage>
        <taxon>Bacteria</taxon>
        <taxon>Bacillati</taxon>
        <taxon>Bacillota</taxon>
        <taxon>Bacilli</taxon>
        <taxon>Lactobacillales</taxon>
        <taxon>Enterococcaceae</taxon>
        <taxon>Enterococcus</taxon>
    </lineage>
</organism>
<evidence type="ECO:0000313" key="6">
    <source>
        <dbReference type="Proteomes" id="UP000326078"/>
    </source>
</evidence>
<dbReference type="Proteomes" id="UP000326078">
    <property type="component" value="Unassembled WGS sequence"/>
</dbReference>
<dbReference type="Pfam" id="PF11797">
    <property type="entry name" value="WxLIP_HBD"/>
    <property type="match status" value="1"/>
</dbReference>
<evidence type="ECO:0000259" key="4">
    <source>
        <dbReference type="Pfam" id="PF11797"/>
    </source>
</evidence>
<proteinExistence type="predicted"/>
<dbReference type="RefSeq" id="WP_104661597.1">
    <property type="nucleotide sequence ID" value="NZ_PTWL01000120.1"/>
</dbReference>
<dbReference type="InterPro" id="IPR010317">
    <property type="entry name" value="WxLIP_PGBD"/>
</dbReference>
<keyword evidence="2" id="KW-0732">Signal</keyword>
<sequence length="338" mass="37759">MNKIWKLLALFYLWFSLGAQSVAAEELGGYTIEGVPHPNQLDPNLGYFYLHEEAGATDTVKVKLINTSSADKTLRVKVTNAATNSNGLIDYTGILPSHASLKYPLTSLTEVSQKEVTVPQASEVETEIKLTMPKEKISGVILGGIVVSEKPSENQNEGQISLENTYSYTLGLALTNETKIELNKHLSVELESVQAKLVDGKKVIEANFLNPHPYIFADAQVQGTVINQKNQQVIKQMTKESINIAPYSVYPFQLDWQKANLKPGTYLFKGKVTAGEKTWTLEKKFTISKEQANTLNQESVYKVTIPIWLRVASYGSTYVSILGTVYLILRKKKRRKRK</sequence>
<feature type="domain" description="WxL Interacting Protein peptidoglycan binding" evidence="3">
    <location>
        <begin position="30"/>
        <end position="148"/>
    </location>
</feature>
<evidence type="ECO:0000313" key="5">
    <source>
        <dbReference type="EMBL" id="KAA9208735.1"/>
    </source>
</evidence>